<dbReference type="SMART" id="SM00855">
    <property type="entry name" value="PGAM"/>
    <property type="match status" value="1"/>
</dbReference>
<dbReference type="Pfam" id="PF00300">
    <property type="entry name" value="His_Phos_1"/>
    <property type="match status" value="1"/>
</dbReference>
<accession>A0A1M5ZA51</accession>
<sequence length="171" mass="18891">MKRLVLIPLLLAALTGVLWLGWQTGQAEHRMLYLVRHAEKASGEDPDLLPCGRERAQQLGRWLTGRGIQAVYSSDTRRTRQTALLVADTLEVPVHYYDPRNLEALAETLLSAQGSLMVVGHSNTTPALASLLLAQEAPAMGEGDYDRVYGVHLGQRGADKLILERQPFHCP</sequence>
<keyword evidence="2" id="KW-1185">Reference proteome</keyword>
<evidence type="ECO:0000313" key="2">
    <source>
        <dbReference type="Proteomes" id="UP000184268"/>
    </source>
</evidence>
<reference evidence="1 2" key="1">
    <citation type="submission" date="2016-11" db="EMBL/GenBank/DDBJ databases">
        <authorList>
            <person name="Jaros S."/>
            <person name="Januszkiewicz K."/>
            <person name="Wedrychowicz H."/>
        </authorList>
    </citation>
    <scope>NUCLEOTIDE SEQUENCE [LARGE SCALE GENOMIC DNA]</scope>
    <source>
        <strain evidence="1 2">DSM 16917</strain>
    </source>
</reference>
<dbReference type="OrthoDB" id="3296006at2"/>
<proteinExistence type="predicted"/>
<dbReference type="AlphaFoldDB" id="A0A1M5ZA51"/>
<dbReference type="STRING" id="299255.SAMN02745129_0035"/>
<organism evidence="1 2">
    <name type="scientific">Ferrimonas marina</name>
    <dbReference type="NCBI Taxonomy" id="299255"/>
    <lineage>
        <taxon>Bacteria</taxon>
        <taxon>Pseudomonadati</taxon>
        <taxon>Pseudomonadota</taxon>
        <taxon>Gammaproteobacteria</taxon>
        <taxon>Alteromonadales</taxon>
        <taxon>Ferrimonadaceae</taxon>
        <taxon>Ferrimonas</taxon>
    </lineage>
</organism>
<dbReference type="Proteomes" id="UP000184268">
    <property type="component" value="Unassembled WGS sequence"/>
</dbReference>
<dbReference type="InterPro" id="IPR013078">
    <property type="entry name" value="His_Pase_superF_clade-1"/>
</dbReference>
<dbReference type="SUPFAM" id="SSF53254">
    <property type="entry name" value="Phosphoglycerate mutase-like"/>
    <property type="match status" value="1"/>
</dbReference>
<dbReference type="EMBL" id="FQXG01000010">
    <property type="protein sequence ID" value="SHI20773.1"/>
    <property type="molecule type" value="Genomic_DNA"/>
</dbReference>
<dbReference type="InterPro" id="IPR029033">
    <property type="entry name" value="His_PPase_superfam"/>
</dbReference>
<name>A0A1M5ZA51_9GAMM</name>
<evidence type="ECO:0000313" key="1">
    <source>
        <dbReference type="EMBL" id="SHI20773.1"/>
    </source>
</evidence>
<dbReference type="Gene3D" id="3.40.50.1240">
    <property type="entry name" value="Phosphoglycerate mutase-like"/>
    <property type="match status" value="1"/>
</dbReference>
<dbReference type="RefSeq" id="WP_067661496.1">
    <property type="nucleotide sequence ID" value="NZ_FQXG01000010.1"/>
</dbReference>
<dbReference type="CDD" id="cd07067">
    <property type="entry name" value="HP_PGM_like"/>
    <property type="match status" value="1"/>
</dbReference>
<gene>
    <name evidence="1" type="ORF">SAMN02745129_0035</name>
</gene>
<protein>
    <submittedName>
        <fullName evidence="1">Phosphohistidine phosphatase SixA</fullName>
    </submittedName>
</protein>